<evidence type="ECO:0000256" key="5">
    <source>
        <dbReference type="ARBA" id="ARBA00022833"/>
    </source>
</evidence>
<dbReference type="Pfam" id="PF00107">
    <property type="entry name" value="ADH_zinc_N"/>
    <property type="match status" value="1"/>
</dbReference>
<dbReference type="Gene3D" id="3.40.50.720">
    <property type="entry name" value="NAD(P)-binding Rossmann-like Domain"/>
    <property type="match status" value="1"/>
</dbReference>
<dbReference type="SUPFAM" id="SSF51735">
    <property type="entry name" value="NAD(P)-binding Rossmann-fold domains"/>
    <property type="match status" value="1"/>
</dbReference>
<evidence type="ECO:0000256" key="1">
    <source>
        <dbReference type="ARBA" id="ARBA00001947"/>
    </source>
</evidence>
<dbReference type="InterPro" id="IPR036291">
    <property type="entry name" value="NAD(P)-bd_dom_sf"/>
</dbReference>
<dbReference type="GO" id="GO:0046872">
    <property type="term" value="F:metal ion binding"/>
    <property type="evidence" value="ECO:0007669"/>
    <property type="project" value="UniProtKB-KW"/>
</dbReference>
<dbReference type="GO" id="GO:0004022">
    <property type="term" value="F:alcohol dehydrogenase (NAD+) activity"/>
    <property type="evidence" value="ECO:0007669"/>
    <property type="project" value="UniProtKB-EC"/>
</dbReference>
<keyword evidence="10" id="KW-1185">Reference proteome</keyword>
<dbReference type="AlphaFoldDB" id="A0A9P5BZV8"/>
<organism evidence="9 10">
    <name type="scientific">Didymella heteroderae</name>
    <dbReference type="NCBI Taxonomy" id="1769908"/>
    <lineage>
        <taxon>Eukaryota</taxon>
        <taxon>Fungi</taxon>
        <taxon>Dikarya</taxon>
        <taxon>Ascomycota</taxon>
        <taxon>Pezizomycotina</taxon>
        <taxon>Dothideomycetes</taxon>
        <taxon>Pleosporomycetidae</taxon>
        <taxon>Pleosporales</taxon>
        <taxon>Pleosporineae</taxon>
        <taxon>Didymellaceae</taxon>
        <taxon>Didymella</taxon>
    </lineage>
</organism>
<dbReference type="InterPro" id="IPR013149">
    <property type="entry name" value="ADH-like_C"/>
</dbReference>
<dbReference type="Proteomes" id="UP000758155">
    <property type="component" value="Unassembled WGS sequence"/>
</dbReference>
<dbReference type="EC" id="1.1.1.1" evidence="3"/>
<keyword evidence="7" id="KW-0520">NAD</keyword>
<comment type="caution">
    <text evidence="9">The sequence shown here is derived from an EMBL/GenBank/DDBJ whole genome shotgun (WGS) entry which is preliminary data.</text>
</comment>
<comment type="cofactor">
    <cofactor evidence="1">
        <name>Zn(2+)</name>
        <dbReference type="ChEBI" id="CHEBI:29105"/>
    </cofactor>
</comment>
<dbReference type="PANTHER" id="PTHR42940:SF3">
    <property type="entry name" value="ALCOHOL DEHYDROGENASE 1-RELATED"/>
    <property type="match status" value="1"/>
</dbReference>
<evidence type="ECO:0000256" key="6">
    <source>
        <dbReference type="ARBA" id="ARBA00023002"/>
    </source>
</evidence>
<dbReference type="Gene3D" id="3.90.180.10">
    <property type="entry name" value="Medium-chain alcohol dehydrogenases, catalytic domain"/>
    <property type="match status" value="2"/>
</dbReference>
<keyword evidence="6" id="KW-0560">Oxidoreductase</keyword>
<evidence type="ECO:0000259" key="8">
    <source>
        <dbReference type="SMART" id="SM00829"/>
    </source>
</evidence>
<evidence type="ECO:0000256" key="7">
    <source>
        <dbReference type="ARBA" id="ARBA00023027"/>
    </source>
</evidence>
<keyword evidence="5" id="KW-0862">Zinc</keyword>
<name>A0A9P5BZV8_9PLEO</name>
<evidence type="ECO:0000256" key="3">
    <source>
        <dbReference type="ARBA" id="ARBA00013190"/>
    </source>
</evidence>
<dbReference type="CDD" id="cd08297">
    <property type="entry name" value="CAD3"/>
    <property type="match status" value="1"/>
</dbReference>
<dbReference type="FunFam" id="3.40.50.720:FF:000039">
    <property type="entry name" value="Alcohol dehydrogenase AdhP"/>
    <property type="match status" value="1"/>
</dbReference>
<reference evidence="9" key="1">
    <citation type="submission" date="2019-04" db="EMBL/GenBank/DDBJ databases">
        <title>Sequencing of skin fungus with MAO and IRED activity.</title>
        <authorList>
            <person name="Marsaioli A.J."/>
            <person name="Bonatto J.M.C."/>
            <person name="Reis Junior O."/>
        </authorList>
    </citation>
    <scope>NUCLEOTIDE SEQUENCE</scope>
    <source>
        <strain evidence="9">28M1</strain>
    </source>
</reference>
<gene>
    <name evidence="9" type="ORF">E8E12_008229</name>
</gene>
<dbReference type="InterPro" id="IPR020843">
    <property type="entry name" value="ER"/>
</dbReference>
<dbReference type="Pfam" id="PF08240">
    <property type="entry name" value="ADH_N"/>
    <property type="match status" value="1"/>
</dbReference>
<dbReference type="OrthoDB" id="1879366at2759"/>
<evidence type="ECO:0000256" key="2">
    <source>
        <dbReference type="ARBA" id="ARBA00008072"/>
    </source>
</evidence>
<dbReference type="SUPFAM" id="SSF50129">
    <property type="entry name" value="GroES-like"/>
    <property type="match status" value="1"/>
</dbReference>
<evidence type="ECO:0000313" key="9">
    <source>
        <dbReference type="EMBL" id="KAF3037533.1"/>
    </source>
</evidence>
<evidence type="ECO:0000256" key="4">
    <source>
        <dbReference type="ARBA" id="ARBA00022723"/>
    </source>
</evidence>
<dbReference type="EMBL" id="SWKV01000042">
    <property type="protein sequence ID" value="KAF3037533.1"/>
    <property type="molecule type" value="Genomic_DNA"/>
</dbReference>
<comment type="similarity">
    <text evidence="2">Belongs to the zinc-containing alcohol dehydrogenase family.</text>
</comment>
<feature type="domain" description="Enoyl reductase (ER)" evidence="8">
    <location>
        <begin position="14"/>
        <end position="329"/>
    </location>
</feature>
<evidence type="ECO:0000313" key="10">
    <source>
        <dbReference type="Proteomes" id="UP000758155"/>
    </source>
</evidence>
<accession>A0A9P5BZV8</accession>
<dbReference type="GO" id="GO:0005737">
    <property type="term" value="C:cytoplasm"/>
    <property type="evidence" value="ECO:0007669"/>
    <property type="project" value="TreeGrafter"/>
</dbReference>
<keyword evidence="4" id="KW-0479">Metal-binding</keyword>
<dbReference type="InterPro" id="IPR011032">
    <property type="entry name" value="GroES-like_sf"/>
</dbReference>
<dbReference type="PANTHER" id="PTHR42940">
    <property type="entry name" value="ALCOHOL DEHYDROGENASE 1-RELATED"/>
    <property type="match status" value="1"/>
</dbReference>
<sequence length="333" mass="35262">MEIPRTQKAAVKQGTGDSATVVVQEVPMQLPTPDQILVKINYSGLCASDKSLLHDEWAFSMQPSTHGIAGHGGAGVVVAVGANMQDRWQVGNRAGIKWIASVCGRCEFCTNGVDECHCPKQLNSGFTTAGTFQEYVVTDGRYATRIPDGVKDEEAGPIMCGGLTALGHFGVQYAKAMGMRVIAIDGGDAKRELCMKLGAEAFIDFTTTTDIPAEVTKITAYGAHGVIVFSATKAGYEQAPLLLRPGGTMVCVGLPKDTSVIAGAHPIMMCMKKLNVVGSVVGTLKECDEALDFTARGLVRPILTHGGLEDINRFCEEMNAGKLVGRAVIKIAV</sequence>
<proteinExistence type="inferred from homology"/>
<dbReference type="SMART" id="SM00829">
    <property type="entry name" value="PKS_ER"/>
    <property type="match status" value="1"/>
</dbReference>
<dbReference type="InterPro" id="IPR013154">
    <property type="entry name" value="ADH-like_N"/>
</dbReference>
<protein>
    <recommendedName>
        <fullName evidence="3">alcohol dehydrogenase</fullName>
        <ecNumber evidence="3">1.1.1.1</ecNumber>
    </recommendedName>
</protein>